<protein>
    <submittedName>
        <fullName evidence="1">CU044_5270 family protein</fullName>
    </submittedName>
</protein>
<dbReference type="InterPro" id="IPR047789">
    <property type="entry name" value="CU044_5270-like"/>
</dbReference>
<evidence type="ECO:0000313" key="2">
    <source>
        <dbReference type="Proteomes" id="UP000586042"/>
    </source>
</evidence>
<dbReference type="NCBIfam" id="NF038083">
    <property type="entry name" value="CU044_5270_fam"/>
    <property type="match status" value="1"/>
</dbReference>
<organism evidence="1 2">
    <name type="scientific">Nonomuraea montanisoli</name>
    <dbReference type="NCBI Taxonomy" id="2741721"/>
    <lineage>
        <taxon>Bacteria</taxon>
        <taxon>Bacillati</taxon>
        <taxon>Actinomycetota</taxon>
        <taxon>Actinomycetes</taxon>
        <taxon>Streptosporangiales</taxon>
        <taxon>Streptosporangiaceae</taxon>
        <taxon>Nonomuraea</taxon>
    </lineage>
</organism>
<evidence type="ECO:0000313" key="1">
    <source>
        <dbReference type="EMBL" id="NUW35527.1"/>
    </source>
</evidence>
<gene>
    <name evidence="1" type="ORF">HTZ77_29450</name>
</gene>
<dbReference type="EMBL" id="JABWGN010000011">
    <property type="protein sequence ID" value="NUW35527.1"/>
    <property type="molecule type" value="Genomic_DNA"/>
</dbReference>
<keyword evidence="2" id="KW-1185">Reference proteome</keyword>
<proteinExistence type="predicted"/>
<comment type="caution">
    <text evidence="1">The sequence shown here is derived from an EMBL/GenBank/DDBJ whole genome shotgun (WGS) entry which is preliminary data.</text>
</comment>
<accession>A0A7Y6IC56</accession>
<name>A0A7Y6IC56_9ACTN</name>
<dbReference type="AlphaFoldDB" id="A0A7Y6IC56"/>
<sequence length="307" mass="32534">MAAAAMAVTVVTILLVRSTNPEPPASHLVSARTVLLAAANRIETTGAATGRYWHSVGQSMATGGEGRGPAGTTPKTFTYRATCTHEVWMAKSEREPSWLLVTAQSGVPLKAADEEIWRHQGAYRLGACDGPGVPGVGGVVPRAPFAVRLDDRRAAELSYPQVASIHVTTKEVMALPADPVRIKEVLQGWARRAGYQADEEFLCTGATSLLSQLPTTPRVRAALYRMLAGFPGVRNIGTITDPLGRVGRGIELSPARRLVIEESSGRLLAVQERSPDHPGTVTAWTAVTASGWTSASPKLPDAIVSGD</sequence>
<dbReference type="Proteomes" id="UP000586042">
    <property type="component" value="Unassembled WGS sequence"/>
</dbReference>
<reference evidence="1 2" key="1">
    <citation type="submission" date="2020-06" db="EMBL/GenBank/DDBJ databases">
        <title>Nonomuraea sp. SMC257, a novel actinomycete isolated from soil.</title>
        <authorList>
            <person name="Chanama M."/>
        </authorList>
    </citation>
    <scope>NUCLEOTIDE SEQUENCE [LARGE SCALE GENOMIC DNA]</scope>
    <source>
        <strain evidence="1 2">SMC257</strain>
    </source>
</reference>